<name>A0A1Y0CMQ9_9BACI</name>
<keyword evidence="9" id="KW-1185">Reference proteome</keyword>
<keyword evidence="3 5" id="KW-0548">Nucleotidyltransferase</keyword>
<accession>A0A1Y0CMQ9</accession>
<dbReference type="EC" id="2.7.7.6" evidence="5"/>
<evidence type="ECO:0000313" key="8">
    <source>
        <dbReference type="EMBL" id="TYS68547.1"/>
    </source>
</evidence>
<dbReference type="EMBL" id="VTET01000010">
    <property type="protein sequence ID" value="TYS68547.1"/>
    <property type="molecule type" value="Genomic_DNA"/>
</dbReference>
<comment type="catalytic activity">
    <reaction evidence="5">
        <text>RNA(n) + a ribonucleoside 5'-triphosphate = RNA(n+1) + diphosphate</text>
        <dbReference type="Rhea" id="RHEA:21248"/>
        <dbReference type="Rhea" id="RHEA-COMP:14527"/>
        <dbReference type="Rhea" id="RHEA-COMP:17342"/>
        <dbReference type="ChEBI" id="CHEBI:33019"/>
        <dbReference type="ChEBI" id="CHEBI:61557"/>
        <dbReference type="ChEBI" id="CHEBI:140395"/>
        <dbReference type="EC" id="2.7.7.6"/>
    </reaction>
</comment>
<dbReference type="AlphaFoldDB" id="A0A1Y0CMQ9"/>
<keyword evidence="1 5" id="KW-0240">DNA-directed RNA polymerase</keyword>
<evidence type="ECO:0000256" key="5">
    <source>
        <dbReference type="HAMAP-Rule" id="MF_01553"/>
    </source>
</evidence>
<keyword evidence="4 5" id="KW-0804">Transcription</keyword>
<dbReference type="GO" id="GO:0000428">
    <property type="term" value="C:DNA-directed RNA polymerase complex"/>
    <property type="evidence" value="ECO:0007669"/>
    <property type="project" value="UniProtKB-KW"/>
</dbReference>
<dbReference type="NCBIfam" id="NF010188">
    <property type="entry name" value="PRK13667.1"/>
    <property type="match status" value="1"/>
</dbReference>
<gene>
    <name evidence="5" type="primary">rpoY</name>
    <name evidence="6" type="ORF">B4U37_09040</name>
    <name evidence="7" type="ORF">FZC74_03905</name>
    <name evidence="8" type="ORF">FZC75_17805</name>
</gene>
<dbReference type="KEGG" id="bhk:B4U37_09040"/>
<dbReference type="Proteomes" id="UP000323393">
    <property type="component" value="Unassembled WGS sequence"/>
</dbReference>
<evidence type="ECO:0000313" key="7">
    <source>
        <dbReference type="EMBL" id="TYS61432.1"/>
    </source>
</evidence>
<dbReference type="HAMAP" id="MF_01553">
    <property type="entry name" value="RNApol_bact_RpoY"/>
    <property type="match status" value="1"/>
</dbReference>
<evidence type="ECO:0000313" key="10">
    <source>
        <dbReference type="Proteomes" id="UP000323393"/>
    </source>
</evidence>
<dbReference type="RefSeq" id="WP_010192759.1">
    <property type="nucleotide sequence ID" value="NZ_CP020880.1"/>
</dbReference>
<comment type="function">
    <text evidence="5">A non-essential component of RNA polymerase (RNAP).</text>
</comment>
<protein>
    <recommendedName>
        <fullName evidence="5">DNA-directed RNA polymerase subunit epsilon</fullName>
        <shortName evidence="5">RNAP epsilon subunit</shortName>
        <ecNumber evidence="5">2.7.7.6</ecNumber>
    </recommendedName>
    <alternativeName>
        <fullName evidence="5">RNA polymerase epsilon subunit</fullName>
    </alternativeName>
    <alternativeName>
        <fullName evidence="5">Transcriptase subunit epsilon</fullName>
    </alternativeName>
</protein>
<dbReference type="Proteomes" id="UP000195573">
    <property type="component" value="Chromosome"/>
</dbReference>
<reference evidence="10 11" key="2">
    <citation type="submission" date="2019-08" db="EMBL/GenBank/DDBJ databases">
        <title>Bacillus genomes from the desert of Cuatro Cienegas, Coahuila.</title>
        <authorList>
            <person name="Olmedo-Alvarez G."/>
        </authorList>
    </citation>
    <scope>NUCLEOTIDE SEQUENCE [LARGE SCALE GENOMIC DNA]</scope>
    <source>
        <strain evidence="7 10">CH88_3T</strain>
        <strain evidence="8 11">CH98b_3T</strain>
    </source>
</reference>
<dbReference type="InterPro" id="IPR009907">
    <property type="entry name" value="RpoY"/>
</dbReference>
<evidence type="ECO:0000256" key="3">
    <source>
        <dbReference type="ARBA" id="ARBA00022695"/>
    </source>
</evidence>
<dbReference type="Pfam" id="PF07288">
    <property type="entry name" value="RpoY"/>
    <property type="match status" value="1"/>
</dbReference>
<keyword evidence="2 5" id="KW-0808">Transferase</keyword>
<sequence length="69" mass="8243">MLFKVYYQEDVAEAPVREKTESLFVEASAVFEVRRKLKDKPYNIEFIQPVSGDFYEYEKQAENFKVLEI</sequence>
<dbReference type="GO" id="GO:0003899">
    <property type="term" value="F:DNA-directed RNA polymerase activity"/>
    <property type="evidence" value="ECO:0007669"/>
    <property type="project" value="UniProtKB-UniRule"/>
</dbReference>
<evidence type="ECO:0000256" key="1">
    <source>
        <dbReference type="ARBA" id="ARBA00022478"/>
    </source>
</evidence>
<proteinExistence type="inferred from homology"/>
<evidence type="ECO:0000313" key="6">
    <source>
        <dbReference type="EMBL" id="ART76175.1"/>
    </source>
</evidence>
<evidence type="ECO:0000256" key="4">
    <source>
        <dbReference type="ARBA" id="ARBA00023163"/>
    </source>
</evidence>
<dbReference type="EMBL" id="VTEU01000001">
    <property type="protein sequence ID" value="TYS61432.1"/>
    <property type="molecule type" value="Genomic_DNA"/>
</dbReference>
<dbReference type="GO" id="GO:0006351">
    <property type="term" value="P:DNA-templated transcription"/>
    <property type="evidence" value="ECO:0007669"/>
    <property type="project" value="UniProtKB-UniRule"/>
</dbReference>
<comment type="subunit">
    <text evidence="5">RNAP is composed of a core of 2 alpha, a beta and a beta' subunit. The core is associated with a delta subunit, and at least one of epsilon or omega. When a sigma factor is associated with the core the holoenzyme is formed, which can initiate transcription.</text>
</comment>
<dbReference type="GeneID" id="96738566"/>
<reference evidence="6 9" key="1">
    <citation type="submission" date="2017-04" db="EMBL/GenBank/DDBJ databases">
        <title>Complete Genome Sequence of the Bacillus horikoshii 20a strain from Cuatro Cienegas, Coahuila, Mexico.</title>
        <authorList>
            <person name="Zarza E."/>
            <person name="Alcaraz L.D."/>
            <person name="Aguilar-Salinas B."/>
            <person name="Islas A."/>
            <person name="Olmedo-Alvarez G."/>
        </authorList>
    </citation>
    <scope>NUCLEOTIDE SEQUENCE [LARGE SCALE GENOMIC DNA]</scope>
    <source>
        <strain evidence="6 9">20a</strain>
    </source>
</reference>
<dbReference type="OrthoDB" id="2147503at2"/>
<dbReference type="Gene3D" id="3.10.20.730">
    <property type="entry name" value="RNAP, epsilon subunit-like"/>
    <property type="match status" value="1"/>
</dbReference>
<organism evidence="7 10">
    <name type="scientific">Sutcliffiella horikoshii</name>
    <dbReference type="NCBI Taxonomy" id="79883"/>
    <lineage>
        <taxon>Bacteria</taxon>
        <taxon>Bacillati</taxon>
        <taxon>Bacillota</taxon>
        <taxon>Bacilli</taxon>
        <taxon>Bacillales</taxon>
        <taxon>Bacillaceae</taxon>
        <taxon>Sutcliffiella</taxon>
    </lineage>
</organism>
<dbReference type="GO" id="GO:0003677">
    <property type="term" value="F:DNA binding"/>
    <property type="evidence" value="ECO:0007669"/>
    <property type="project" value="UniProtKB-UniRule"/>
</dbReference>
<evidence type="ECO:0000313" key="9">
    <source>
        <dbReference type="Proteomes" id="UP000195573"/>
    </source>
</evidence>
<comment type="similarity">
    <text evidence="5">Belongs to the RNA polymerase subunit epsilon family.</text>
</comment>
<dbReference type="EMBL" id="CP020880">
    <property type="protein sequence ID" value="ART76175.1"/>
    <property type="molecule type" value="Genomic_DNA"/>
</dbReference>
<evidence type="ECO:0000256" key="2">
    <source>
        <dbReference type="ARBA" id="ARBA00022679"/>
    </source>
</evidence>
<dbReference type="Proteomes" id="UP000324517">
    <property type="component" value="Unassembled WGS sequence"/>
</dbReference>
<evidence type="ECO:0000313" key="11">
    <source>
        <dbReference type="Proteomes" id="UP000324517"/>
    </source>
</evidence>